<evidence type="ECO:0000256" key="6">
    <source>
        <dbReference type="ARBA" id="ARBA00023136"/>
    </source>
</evidence>
<dbReference type="AlphaFoldDB" id="A0A4V3S7G5"/>
<evidence type="ECO:0000313" key="9">
    <source>
        <dbReference type="EMBL" id="TGZ37304.1"/>
    </source>
</evidence>
<keyword evidence="3" id="KW-0547">Nucleotide-binding</keyword>
<evidence type="ECO:0000256" key="1">
    <source>
        <dbReference type="ARBA" id="ARBA00022448"/>
    </source>
</evidence>
<keyword evidence="6 7" id="KW-0472">Membrane</keyword>
<dbReference type="PROSITE" id="PS50929">
    <property type="entry name" value="ABC_TM1F"/>
    <property type="match status" value="1"/>
</dbReference>
<dbReference type="EMBL" id="QBLH01003568">
    <property type="protein sequence ID" value="TGZ37304.1"/>
    <property type="molecule type" value="Genomic_DNA"/>
</dbReference>
<keyword evidence="2 7" id="KW-0812">Transmembrane</keyword>
<keyword evidence="5 7" id="KW-1133">Transmembrane helix</keyword>
<dbReference type="InterPro" id="IPR036640">
    <property type="entry name" value="ABC1_TM_sf"/>
</dbReference>
<dbReference type="Gene3D" id="1.20.1560.10">
    <property type="entry name" value="ABC transporter type 1, transmembrane domain"/>
    <property type="match status" value="2"/>
</dbReference>
<dbReference type="GO" id="GO:0140359">
    <property type="term" value="F:ABC-type transporter activity"/>
    <property type="evidence" value="ECO:0007669"/>
    <property type="project" value="InterPro"/>
</dbReference>
<gene>
    <name evidence="9" type="ORF">DBV15_12689</name>
</gene>
<feature type="non-terminal residue" evidence="9">
    <location>
        <position position="289"/>
    </location>
</feature>
<keyword evidence="1" id="KW-0813">Transport</keyword>
<name>A0A4V3S7G5_9HYME</name>
<dbReference type="PANTHER" id="PTHR24223">
    <property type="entry name" value="ATP-BINDING CASSETTE SUB-FAMILY C"/>
    <property type="match status" value="1"/>
</dbReference>
<feature type="domain" description="ABC transmembrane type-1" evidence="8">
    <location>
        <begin position="43"/>
        <end position="289"/>
    </location>
</feature>
<feature type="transmembrane region" description="Helical" evidence="7">
    <location>
        <begin position="172"/>
        <end position="197"/>
    </location>
</feature>
<evidence type="ECO:0000256" key="4">
    <source>
        <dbReference type="ARBA" id="ARBA00022840"/>
    </source>
</evidence>
<evidence type="ECO:0000256" key="7">
    <source>
        <dbReference type="SAM" id="Phobius"/>
    </source>
</evidence>
<dbReference type="Proteomes" id="UP000310200">
    <property type="component" value="Unassembled WGS sequence"/>
</dbReference>
<organism evidence="9 10">
    <name type="scientific">Temnothorax longispinosus</name>
    <dbReference type="NCBI Taxonomy" id="300112"/>
    <lineage>
        <taxon>Eukaryota</taxon>
        <taxon>Metazoa</taxon>
        <taxon>Ecdysozoa</taxon>
        <taxon>Arthropoda</taxon>
        <taxon>Hexapoda</taxon>
        <taxon>Insecta</taxon>
        <taxon>Pterygota</taxon>
        <taxon>Neoptera</taxon>
        <taxon>Endopterygota</taxon>
        <taxon>Hymenoptera</taxon>
        <taxon>Apocrita</taxon>
        <taxon>Aculeata</taxon>
        <taxon>Formicoidea</taxon>
        <taxon>Formicidae</taxon>
        <taxon>Myrmicinae</taxon>
        <taxon>Temnothorax</taxon>
    </lineage>
</organism>
<dbReference type="SUPFAM" id="SSF90123">
    <property type="entry name" value="ABC transporter transmembrane region"/>
    <property type="match status" value="1"/>
</dbReference>
<dbReference type="GO" id="GO:0016020">
    <property type="term" value="C:membrane"/>
    <property type="evidence" value="ECO:0007669"/>
    <property type="project" value="InterPro"/>
</dbReference>
<accession>A0A4V3S7G5</accession>
<keyword evidence="4" id="KW-0067">ATP-binding</keyword>
<proteinExistence type="predicted"/>
<dbReference type="PANTHER" id="PTHR24223:SF415">
    <property type="entry name" value="FI20190P1"/>
    <property type="match status" value="1"/>
</dbReference>
<sequence>HSDIDDSDYAENNPEEENVTCGRISGRVYKDYFHHGGNYFTLLMLLLLFVISQVATIGNDYWFSYFVNLEDVRRIENSSEAKQSANMYNNSFLGSIFTLNPDGLLSTMDAIYVYTFCFIVCVATTLFRNFLYMKICMNSSCNLHNTMLFNLLHARMSFFRTNPSGTILWQKIGILVLIGFGLLLIMTLVVQGTFSVLSRKIRVMIAPLTDRRVQLMSELVAGIQVVKMYTWEKPFSKIVSMTRRLEINKIKLSSYVRATYLAIIISNSRLVFYFTLMLFVLIRNDGTAN</sequence>
<feature type="non-terminal residue" evidence="9">
    <location>
        <position position="1"/>
    </location>
</feature>
<dbReference type="Pfam" id="PF00664">
    <property type="entry name" value="ABC_membrane"/>
    <property type="match status" value="1"/>
</dbReference>
<evidence type="ECO:0000259" key="8">
    <source>
        <dbReference type="PROSITE" id="PS50929"/>
    </source>
</evidence>
<dbReference type="STRING" id="300112.A0A4V3S7G5"/>
<dbReference type="GO" id="GO:0005524">
    <property type="term" value="F:ATP binding"/>
    <property type="evidence" value="ECO:0007669"/>
    <property type="project" value="UniProtKB-KW"/>
</dbReference>
<feature type="transmembrane region" description="Helical" evidence="7">
    <location>
        <begin position="111"/>
        <end position="131"/>
    </location>
</feature>
<evidence type="ECO:0000313" key="10">
    <source>
        <dbReference type="Proteomes" id="UP000310200"/>
    </source>
</evidence>
<reference evidence="9 10" key="1">
    <citation type="journal article" date="2019" name="Philos. Trans. R. Soc. Lond., B, Biol. Sci.">
        <title>Ant behaviour and brain gene expression of defending hosts depend on the ecological success of the intruding social parasite.</title>
        <authorList>
            <person name="Kaur R."/>
            <person name="Stoldt M."/>
            <person name="Jongepier E."/>
            <person name="Feldmeyer B."/>
            <person name="Menzel F."/>
            <person name="Bornberg-Bauer E."/>
            <person name="Foitzik S."/>
        </authorList>
    </citation>
    <scope>NUCLEOTIDE SEQUENCE [LARGE SCALE GENOMIC DNA]</scope>
    <source>
        <tissue evidence="9">Whole body</tissue>
    </source>
</reference>
<feature type="transmembrane region" description="Helical" evidence="7">
    <location>
        <begin position="258"/>
        <end position="282"/>
    </location>
</feature>
<evidence type="ECO:0000256" key="5">
    <source>
        <dbReference type="ARBA" id="ARBA00022989"/>
    </source>
</evidence>
<evidence type="ECO:0000256" key="3">
    <source>
        <dbReference type="ARBA" id="ARBA00022741"/>
    </source>
</evidence>
<keyword evidence="10" id="KW-1185">Reference proteome</keyword>
<feature type="transmembrane region" description="Helical" evidence="7">
    <location>
        <begin position="39"/>
        <end position="58"/>
    </location>
</feature>
<dbReference type="InterPro" id="IPR050173">
    <property type="entry name" value="ABC_transporter_C-like"/>
</dbReference>
<dbReference type="InterPro" id="IPR011527">
    <property type="entry name" value="ABC1_TM_dom"/>
</dbReference>
<evidence type="ECO:0000256" key="2">
    <source>
        <dbReference type="ARBA" id="ARBA00022692"/>
    </source>
</evidence>
<comment type="caution">
    <text evidence="9">The sequence shown here is derived from an EMBL/GenBank/DDBJ whole genome shotgun (WGS) entry which is preliminary data.</text>
</comment>
<protein>
    <submittedName>
        <fullName evidence="9">Multidrug resistance-associated protein 4</fullName>
    </submittedName>
</protein>